<dbReference type="Proteomes" id="UP000251993">
    <property type="component" value="Chromosome"/>
</dbReference>
<evidence type="ECO:0000256" key="8">
    <source>
        <dbReference type="SAM" id="SignalP"/>
    </source>
</evidence>
<feature type="signal peptide" evidence="8">
    <location>
        <begin position="1"/>
        <end position="19"/>
    </location>
</feature>
<dbReference type="KEGG" id="run:DR864_09795"/>
<dbReference type="PANTHER" id="PTHR40980:SF4">
    <property type="entry name" value="TONB-DEPENDENT RECEPTOR-LIKE BETA-BARREL DOMAIN-CONTAINING PROTEIN"/>
    <property type="match status" value="1"/>
</dbReference>
<organism evidence="11 12">
    <name type="scientific">Runella rosea</name>
    <dbReference type="NCBI Taxonomy" id="2259595"/>
    <lineage>
        <taxon>Bacteria</taxon>
        <taxon>Pseudomonadati</taxon>
        <taxon>Bacteroidota</taxon>
        <taxon>Cytophagia</taxon>
        <taxon>Cytophagales</taxon>
        <taxon>Spirosomataceae</taxon>
        <taxon>Runella</taxon>
    </lineage>
</organism>
<dbReference type="RefSeq" id="WP_114066790.1">
    <property type="nucleotide sequence ID" value="NZ_CP030850.1"/>
</dbReference>
<evidence type="ECO:0000256" key="7">
    <source>
        <dbReference type="PROSITE-ProRule" id="PRU01360"/>
    </source>
</evidence>
<evidence type="ECO:0000259" key="9">
    <source>
        <dbReference type="Pfam" id="PF07715"/>
    </source>
</evidence>
<evidence type="ECO:0000256" key="6">
    <source>
        <dbReference type="ARBA" id="ARBA00023237"/>
    </source>
</evidence>
<comment type="subcellular location">
    <subcellularLocation>
        <location evidence="1 7">Cell outer membrane</location>
        <topology evidence="1 7">Multi-pass membrane protein</topology>
    </subcellularLocation>
</comment>
<dbReference type="InterPro" id="IPR012910">
    <property type="entry name" value="Plug_dom"/>
</dbReference>
<accession>A0A344TH84</accession>
<keyword evidence="2 7" id="KW-0813">Transport</keyword>
<keyword evidence="6 7" id="KW-0998">Cell outer membrane</keyword>
<dbReference type="Gene3D" id="2.40.170.20">
    <property type="entry name" value="TonB-dependent receptor, beta-barrel domain"/>
    <property type="match status" value="1"/>
</dbReference>
<dbReference type="Pfam" id="PF13620">
    <property type="entry name" value="CarboxypepD_reg"/>
    <property type="match status" value="1"/>
</dbReference>
<dbReference type="InterPro" id="IPR008969">
    <property type="entry name" value="CarboxyPept-like_regulatory"/>
</dbReference>
<dbReference type="GO" id="GO:0009279">
    <property type="term" value="C:cell outer membrane"/>
    <property type="evidence" value="ECO:0007669"/>
    <property type="project" value="UniProtKB-SubCell"/>
</dbReference>
<evidence type="ECO:0000259" key="10">
    <source>
        <dbReference type="Pfam" id="PF14905"/>
    </source>
</evidence>
<dbReference type="EMBL" id="CP030850">
    <property type="protein sequence ID" value="AXE18005.1"/>
    <property type="molecule type" value="Genomic_DNA"/>
</dbReference>
<dbReference type="Pfam" id="PF07715">
    <property type="entry name" value="Plug"/>
    <property type="match status" value="1"/>
</dbReference>
<keyword evidence="11" id="KW-0675">Receptor</keyword>
<feature type="chain" id="PRO_5016921886" evidence="8">
    <location>
        <begin position="20"/>
        <end position="799"/>
    </location>
</feature>
<dbReference type="InterPro" id="IPR039426">
    <property type="entry name" value="TonB-dep_rcpt-like"/>
</dbReference>
<feature type="domain" description="Outer membrane protein beta-barrel" evidence="10">
    <location>
        <begin position="371"/>
        <end position="773"/>
    </location>
</feature>
<dbReference type="InterPro" id="IPR036942">
    <property type="entry name" value="Beta-barrel_TonB_sf"/>
</dbReference>
<dbReference type="AlphaFoldDB" id="A0A344TH84"/>
<dbReference type="SUPFAM" id="SSF49464">
    <property type="entry name" value="Carboxypeptidase regulatory domain-like"/>
    <property type="match status" value="1"/>
</dbReference>
<keyword evidence="12" id="KW-1185">Reference proteome</keyword>
<dbReference type="Gene3D" id="2.170.130.10">
    <property type="entry name" value="TonB-dependent receptor, plug domain"/>
    <property type="match status" value="1"/>
</dbReference>
<keyword evidence="8" id="KW-0732">Signal</keyword>
<name>A0A344TH84_9BACT</name>
<dbReference type="OrthoDB" id="905812at2"/>
<proteinExistence type="inferred from homology"/>
<dbReference type="PANTHER" id="PTHR40980">
    <property type="entry name" value="PLUG DOMAIN-CONTAINING PROTEIN"/>
    <property type="match status" value="1"/>
</dbReference>
<dbReference type="SUPFAM" id="SSF56935">
    <property type="entry name" value="Porins"/>
    <property type="match status" value="1"/>
</dbReference>
<evidence type="ECO:0000256" key="2">
    <source>
        <dbReference type="ARBA" id="ARBA00022448"/>
    </source>
</evidence>
<evidence type="ECO:0000256" key="5">
    <source>
        <dbReference type="ARBA" id="ARBA00023136"/>
    </source>
</evidence>
<comment type="similarity">
    <text evidence="7">Belongs to the TonB-dependent receptor family.</text>
</comment>
<dbReference type="InterPro" id="IPR041700">
    <property type="entry name" value="OMP_b-brl_3"/>
</dbReference>
<protein>
    <submittedName>
        <fullName evidence="11">TonB-dependent receptor</fullName>
    </submittedName>
</protein>
<gene>
    <name evidence="11" type="ORF">DR864_09795</name>
</gene>
<evidence type="ECO:0000313" key="12">
    <source>
        <dbReference type="Proteomes" id="UP000251993"/>
    </source>
</evidence>
<evidence type="ECO:0000313" key="11">
    <source>
        <dbReference type="EMBL" id="AXE18005.1"/>
    </source>
</evidence>
<keyword evidence="4 7" id="KW-0812">Transmembrane</keyword>
<feature type="domain" description="TonB-dependent receptor plug" evidence="9">
    <location>
        <begin position="141"/>
        <end position="220"/>
    </location>
</feature>
<dbReference type="PROSITE" id="PS52016">
    <property type="entry name" value="TONB_DEPENDENT_REC_3"/>
    <property type="match status" value="1"/>
</dbReference>
<dbReference type="Pfam" id="PF14905">
    <property type="entry name" value="OMP_b-brl_3"/>
    <property type="match status" value="1"/>
</dbReference>
<reference evidence="11 12" key="1">
    <citation type="submission" date="2018-07" db="EMBL/GenBank/DDBJ databases">
        <title>Genome sequencing of Runella.</title>
        <authorList>
            <person name="Baek M.-G."/>
            <person name="Yi H."/>
        </authorList>
    </citation>
    <scope>NUCLEOTIDE SEQUENCE [LARGE SCALE GENOMIC DNA]</scope>
    <source>
        <strain evidence="11 12">HYN0085</strain>
    </source>
</reference>
<dbReference type="Gene3D" id="2.60.40.1120">
    <property type="entry name" value="Carboxypeptidase-like, regulatory domain"/>
    <property type="match status" value="1"/>
</dbReference>
<dbReference type="InterPro" id="IPR037066">
    <property type="entry name" value="Plug_dom_sf"/>
</dbReference>
<sequence length="799" mass="89529">MKQLFLLALGMGLMGASFAQKSKITGFVLDSTARKPVEFATVALMKDTKVVEGTTSDVTGKFTFSKVPEGVYQVKITFVGYKDRTLLNVAVTNNNDLDLGVVPFAQTAQQLNEVKVVEQKALFEDRPDRLVYNAEKDITIKGGNAGDVLRKIPSIAVDLDGNVELRGSSNIKVLINNKPSNLMAKSIADVLKLIPADDIKQIEVITSPSAKYDAEGTAGIINIITKRNNLQGINGKANTSIGRWNDNYNGSLNYRKKNIGISARGGFNKWRNLGENYTKRVTTVENYKTELLQNTYFRGGGENMNGTISAEWDIDSLNRLSAGLNFYDGKNAMNFDYINNFTSSSEKTLFTRKLYRIYDWDGGTLNVDYNKTFKKPKKEFNVLTMFSKEAEDSYYNLDQLNAENAVYYREKSPNASRNYEGTVQIDFTNPLDSVSTLEMGTKAILRNVKSDYRVATALDGSSNFTDVPALANVFDYNQQVASTYIAYSRTSKNKWGINAGARYEHTFIQAAFLSGTVPFSNNYGNIIPNISLSRNLPKNQKLKLSYSQRIQRPMLWFLNPYVNASEPKMTYSGNPYLKPELTHSAEASYNVYIKESSVNAVFFMRQTNNALERIRTVDSEGNANITFQNIAQNSSYGLTLSGTAKIKKKFSTNGSFNLYYNVLNSPALQASNANWMYRVNLNSTYDFGKGFKAQFFGFFNSPRVMLQGKMSGYAYYNIALQKEVLKKKGSISAGLDNFFAPFIEQKMSFSSPTFVQEGGSKFFNRGWRVSFSYEFGKMTNAPQRQKKSINNDDKKGGEN</sequence>
<evidence type="ECO:0000256" key="1">
    <source>
        <dbReference type="ARBA" id="ARBA00004571"/>
    </source>
</evidence>
<keyword evidence="5 7" id="KW-0472">Membrane</keyword>
<evidence type="ECO:0000256" key="3">
    <source>
        <dbReference type="ARBA" id="ARBA00022452"/>
    </source>
</evidence>
<evidence type="ECO:0000256" key="4">
    <source>
        <dbReference type="ARBA" id="ARBA00022692"/>
    </source>
</evidence>
<keyword evidence="3 7" id="KW-1134">Transmembrane beta strand</keyword>